<name>A0AAE1D5B2_9GAST</name>
<dbReference type="FunFam" id="3.30.160.60:FF:000630">
    <property type="entry name" value="Zinc finger protein 180"/>
    <property type="match status" value="1"/>
</dbReference>
<feature type="domain" description="C2H2-type" evidence="10">
    <location>
        <begin position="522"/>
        <end position="549"/>
    </location>
</feature>
<dbReference type="GO" id="GO:0000978">
    <property type="term" value="F:RNA polymerase II cis-regulatory region sequence-specific DNA binding"/>
    <property type="evidence" value="ECO:0007669"/>
    <property type="project" value="TreeGrafter"/>
</dbReference>
<dbReference type="SUPFAM" id="SSF57667">
    <property type="entry name" value="beta-beta-alpha zinc fingers"/>
    <property type="match status" value="5"/>
</dbReference>
<evidence type="ECO:0000313" key="11">
    <source>
        <dbReference type="EMBL" id="KAK3757921.1"/>
    </source>
</evidence>
<dbReference type="Pfam" id="PF00096">
    <property type="entry name" value="zf-C2H2"/>
    <property type="match status" value="5"/>
</dbReference>
<evidence type="ECO:0000256" key="4">
    <source>
        <dbReference type="ARBA" id="ARBA00022771"/>
    </source>
</evidence>
<feature type="domain" description="C2H2-type" evidence="10">
    <location>
        <begin position="635"/>
        <end position="662"/>
    </location>
</feature>
<evidence type="ECO:0000256" key="9">
    <source>
        <dbReference type="SAM" id="MobiDB-lite"/>
    </source>
</evidence>
<feature type="region of interest" description="Disordered" evidence="9">
    <location>
        <begin position="364"/>
        <end position="386"/>
    </location>
</feature>
<keyword evidence="3" id="KW-0677">Repeat</keyword>
<protein>
    <recommendedName>
        <fullName evidence="10">C2H2-type domain-containing protein</fullName>
    </recommendedName>
</protein>
<dbReference type="Pfam" id="PF13912">
    <property type="entry name" value="zf-C2H2_6"/>
    <property type="match status" value="3"/>
</dbReference>
<proteinExistence type="predicted"/>
<dbReference type="GO" id="GO:0008270">
    <property type="term" value="F:zinc ion binding"/>
    <property type="evidence" value="ECO:0007669"/>
    <property type="project" value="UniProtKB-KW"/>
</dbReference>
<dbReference type="FunFam" id="3.30.160.60:FF:000512">
    <property type="entry name" value="zinc finger protein 197 isoform X1"/>
    <property type="match status" value="1"/>
</dbReference>
<feature type="domain" description="C2H2-type" evidence="10">
    <location>
        <begin position="551"/>
        <end position="578"/>
    </location>
</feature>
<keyword evidence="6" id="KW-0238">DNA-binding</keyword>
<dbReference type="InterPro" id="IPR036236">
    <property type="entry name" value="Znf_C2H2_sf"/>
</dbReference>
<keyword evidence="12" id="KW-1185">Reference proteome</keyword>
<comment type="subcellular location">
    <subcellularLocation>
        <location evidence="1">Nucleus</location>
    </subcellularLocation>
</comment>
<evidence type="ECO:0000256" key="1">
    <source>
        <dbReference type="ARBA" id="ARBA00004123"/>
    </source>
</evidence>
<dbReference type="GO" id="GO:0000981">
    <property type="term" value="F:DNA-binding transcription factor activity, RNA polymerase II-specific"/>
    <property type="evidence" value="ECO:0007669"/>
    <property type="project" value="TreeGrafter"/>
</dbReference>
<comment type="caution">
    <text evidence="11">The sequence shown here is derived from an EMBL/GenBank/DDBJ whole genome shotgun (WGS) entry which is preliminary data.</text>
</comment>
<keyword evidence="2" id="KW-0479">Metal-binding</keyword>
<dbReference type="SMART" id="SM00355">
    <property type="entry name" value="ZnF_C2H2"/>
    <property type="match status" value="10"/>
</dbReference>
<evidence type="ECO:0000256" key="7">
    <source>
        <dbReference type="ARBA" id="ARBA00023242"/>
    </source>
</evidence>
<dbReference type="Proteomes" id="UP001283361">
    <property type="component" value="Unassembled WGS sequence"/>
</dbReference>
<feature type="domain" description="C2H2-type" evidence="10">
    <location>
        <begin position="579"/>
        <end position="606"/>
    </location>
</feature>
<keyword evidence="4 8" id="KW-0863">Zinc-finger</keyword>
<dbReference type="FunFam" id="3.30.160.60:FF:002343">
    <property type="entry name" value="Zinc finger protein 33A"/>
    <property type="match status" value="1"/>
</dbReference>
<accession>A0AAE1D5B2</accession>
<feature type="domain" description="C2H2-type" evidence="10">
    <location>
        <begin position="466"/>
        <end position="493"/>
    </location>
</feature>
<dbReference type="InterPro" id="IPR013087">
    <property type="entry name" value="Znf_C2H2_type"/>
</dbReference>
<dbReference type="FunFam" id="3.30.160.60:FF:000446">
    <property type="entry name" value="Zinc finger protein"/>
    <property type="match status" value="1"/>
</dbReference>
<evidence type="ECO:0000256" key="6">
    <source>
        <dbReference type="ARBA" id="ARBA00023125"/>
    </source>
</evidence>
<organism evidence="11 12">
    <name type="scientific">Elysia crispata</name>
    <name type="common">lettuce slug</name>
    <dbReference type="NCBI Taxonomy" id="231223"/>
    <lineage>
        <taxon>Eukaryota</taxon>
        <taxon>Metazoa</taxon>
        <taxon>Spiralia</taxon>
        <taxon>Lophotrochozoa</taxon>
        <taxon>Mollusca</taxon>
        <taxon>Gastropoda</taxon>
        <taxon>Heterobranchia</taxon>
        <taxon>Euthyneura</taxon>
        <taxon>Panpulmonata</taxon>
        <taxon>Sacoglossa</taxon>
        <taxon>Placobranchoidea</taxon>
        <taxon>Plakobranchidae</taxon>
        <taxon>Elysia</taxon>
    </lineage>
</organism>
<dbReference type="PANTHER" id="PTHR23226">
    <property type="entry name" value="ZINC FINGER AND SCAN DOMAIN-CONTAINING"/>
    <property type="match status" value="1"/>
</dbReference>
<dbReference type="GO" id="GO:0005634">
    <property type="term" value="C:nucleus"/>
    <property type="evidence" value="ECO:0007669"/>
    <property type="project" value="UniProtKB-SubCell"/>
</dbReference>
<dbReference type="AlphaFoldDB" id="A0AAE1D5B2"/>
<feature type="domain" description="C2H2-type" evidence="10">
    <location>
        <begin position="494"/>
        <end position="521"/>
    </location>
</feature>
<feature type="domain" description="C2H2-type" evidence="10">
    <location>
        <begin position="663"/>
        <end position="692"/>
    </location>
</feature>
<sequence>MVAELMDENVALLSVWRNYCDHAQQLKHCVKKNGEKDDATFSFILEFAKKDKLDIYAKCGFSQDEFIKLDILLLNMEQNCLHNIIAEYERFRLLSNASDSSVSQLPESDFKELDITSQCQELYESLPQDKFMDTDKLTCLFKTELDLTSQCQELSEPLPQDNVMDTDKLTCFSKTEKNLSSSAVKEDLGRGKRKKFLKAKFEFLDCGYRNSFKPGEQLEKCSSVNSPGKYVQKLKSRDRSMSKITVASSKRLCEEVNTCEQINNHMGTQCLTEAAARCSGDEVSGIKDVGVINGQLGTDQEKENTILKSQDAVYEICADKSGKGNKITGEDKQFAKKWRNLSFNESKGRVVCCLGERVDARPRDNNKCLSAKDSKQKSSEGSEETNNLNLVKKNPCAASESSLITNENQKLYGDRPPGERFNLDCDKLAPIVCSYCRKTFQSASELSSHWRKEHKQDGQLNRGRIFMCPVCQMTFTAAHCYKLHYRIHSGARPHTCSICSRTFRIFKGLQDHMSVHTEEKQFCCSICKKMFGSYRLLQQHKMRHKDRPKRYTCEFCGKAFQRRPSLMNHLLIHTGEKPHQCSYCGMAFNQKSSLNTHERLHTGVKNHICDICGRRFNTNVAMLTHRRRHTGEKPYKCDQCNYRASSSSCLNDHKSVHRTEKPYACQVANCNRSFKRRSHLISHHKTHVGVKPYKCHKCGACYTLTSDLRRHIRTNSCQDGEIMMEHTGLSSIPLEVNIQNPKTEVKVKSEQRDVEDDIHLSPIDDSLDKTEKILHLETMAQYPENSVVIEIVREPGKENSDLVFSKEELDAIFRFSQQL</sequence>
<gene>
    <name evidence="11" type="ORF">RRG08_019670</name>
</gene>
<evidence type="ECO:0000256" key="8">
    <source>
        <dbReference type="PROSITE-ProRule" id="PRU00042"/>
    </source>
</evidence>
<feature type="domain" description="C2H2-type" evidence="10">
    <location>
        <begin position="431"/>
        <end position="459"/>
    </location>
</feature>
<keyword evidence="5" id="KW-0862">Zinc</keyword>
<feature type="domain" description="C2H2-type" evidence="10">
    <location>
        <begin position="607"/>
        <end position="634"/>
    </location>
</feature>
<evidence type="ECO:0000256" key="5">
    <source>
        <dbReference type="ARBA" id="ARBA00022833"/>
    </source>
</evidence>
<feature type="compositionally biased region" description="Basic and acidic residues" evidence="9">
    <location>
        <begin position="364"/>
        <end position="380"/>
    </location>
</feature>
<dbReference type="PROSITE" id="PS50157">
    <property type="entry name" value="ZINC_FINGER_C2H2_2"/>
    <property type="match status" value="10"/>
</dbReference>
<dbReference type="PANTHER" id="PTHR23226:SF416">
    <property type="entry name" value="FI01424P"/>
    <property type="match status" value="1"/>
</dbReference>
<feature type="domain" description="C2H2-type" evidence="10">
    <location>
        <begin position="693"/>
        <end position="720"/>
    </location>
</feature>
<reference evidence="11" key="1">
    <citation type="journal article" date="2023" name="G3 (Bethesda)">
        <title>A reference genome for the long-term kleptoplast-retaining sea slug Elysia crispata morphotype clarki.</title>
        <authorList>
            <person name="Eastman K.E."/>
            <person name="Pendleton A.L."/>
            <person name="Shaikh M.A."/>
            <person name="Suttiyut T."/>
            <person name="Ogas R."/>
            <person name="Tomko P."/>
            <person name="Gavelis G."/>
            <person name="Widhalm J.R."/>
            <person name="Wisecaver J.H."/>
        </authorList>
    </citation>
    <scope>NUCLEOTIDE SEQUENCE</scope>
    <source>
        <strain evidence="11">ECLA1</strain>
    </source>
</reference>
<keyword evidence="7" id="KW-0539">Nucleus</keyword>
<evidence type="ECO:0000259" key="10">
    <source>
        <dbReference type="PROSITE" id="PS50157"/>
    </source>
</evidence>
<evidence type="ECO:0000256" key="3">
    <source>
        <dbReference type="ARBA" id="ARBA00022737"/>
    </source>
</evidence>
<dbReference type="FunFam" id="3.30.160.60:FF:000045">
    <property type="entry name" value="ZFP69 zinc finger protein B"/>
    <property type="match status" value="1"/>
</dbReference>
<evidence type="ECO:0000313" key="12">
    <source>
        <dbReference type="Proteomes" id="UP001283361"/>
    </source>
</evidence>
<dbReference type="PROSITE" id="PS00028">
    <property type="entry name" value="ZINC_FINGER_C2H2_1"/>
    <property type="match status" value="7"/>
</dbReference>
<dbReference type="EMBL" id="JAWDGP010005307">
    <property type="protein sequence ID" value="KAK3757921.1"/>
    <property type="molecule type" value="Genomic_DNA"/>
</dbReference>
<dbReference type="Gene3D" id="3.30.160.60">
    <property type="entry name" value="Classic Zinc Finger"/>
    <property type="match status" value="8"/>
</dbReference>
<evidence type="ECO:0000256" key="2">
    <source>
        <dbReference type="ARBA" id="ARBA00022723"/>
    </source>
</evidence>